<feature type="compositionally biased region" description="Basic and acidic residues" evidence="1">
    <location>
        <begin position="1"/>
        <end position="23"/>
    </location>
</feature>
<reference evidence="2 3" key="1">
    <citation type="submission" date="2015-02" db="EMBL/GenBank/DDBJ databases">
        <title>Nostoc linckia genome annotation.</title>
        <authorList>
            <person name="Zhou Z."/>
        </authorList>
    </citation>
    <scope>NUCLEOTIDE SEQUENCE [LARGE SCALE GENOMIC DNA]</scope>
    <source>
        <strain evidence="3">z8</strain>
    </source>
</reference>
<proteinExistence type="predicted"/>
<evidence type="ECO:0000256" key="1">
    <source>
        <dbReference type="SAM" id="MobiDB-lite"/>
    </source>
</evidence>
<protein>
    <submittedName>
        <fullName evidence="2">Uncharacterized protein</fullName>
    </submittedName>
</protein>
<evidence type="ECO:0000313" key="3">
    <source>
        <dbReference type="Proteomes" id="UP000222310"/>
    </source>
</evidence>
<feature type="non-terminal residue" evidence="2">
    <location>
        <position position="1"/>
    </location>
</feature>
<dbReference type="Proteomes" id="UP000222310">
    <property type="component" value="Unassembled WGS sequence"/>
</dbReference>
<feature type="region of interest" description="Disordered" evidence="1">
    <location>
        <begin position="1"/>
        <end position="57"/>
    </location>
</feature>
<organism evidence="2 3">
    <name type="scientific">Nostoc linckia z8</name>
    <dbReference type="NCBI Taxonomy" id="1628746"/>
    <lineage>
        <taxon>Bacteria</taxon>
        <taxon>Bacillati</taxon>
        <taxon>Cyanobacteriota</taxon>
        <taxon>Cyanophyceae</taxon>
        <taxon>Nostocales</taxon>
        <taxon>Nostocaceae</taxon>
        <taxon>Nostoc</taxon>
    </lineage>
</organism>
<name>A0A9Q5Z8G0_NOSLI</name>
<accession>A0A9Q5Z8G0</accession>
<dbReference type="AlphaFoldDB" id="A0A9Q5Z8G0"/>
<dbReference type="EMBL" id="LAHD01000089">
    <property type="protein sequence ID" value="PHJ99447.1"/>
    <property type="molecule type" value="Genomic_DNA"/>
</dbReference>
<feature type="compositionally biased region" description="Low complexity" evidence="1">
    <location>
        <begin position="24"/>
        <end position="39"/>
    </location>
</feature>
<evidence type="ECO:0000313" key="2">
    <source>
        <dbReference type="EMBL" id="PHJ99447.1"/>
    </source>
</evidence>
<gene>
    <name evidence="2" type="ORF">VF08_25620</name>
</gene>
<sequence>GRWGDGEMGRWGDKGDKGDKENKSQQSTVTTPQSPVTSQYSLLGQSPMPHAPYPISHTGPITKISNNLMVQALHLKEICIALSAWRVVFR</sequence>
<comment type="caution">
    <text evidence="2">The sequence shown here is derived from an EMBL/GenBank/DDBJ whole genome shotgun (WGS) entry which is preliminary data.</text>
</comment>